<evidence type="ECO:0000313" key="2">
    <source>
        <dbReference type="EMBL" id="MFC7328598.1"/>
    </source>
</evidence>
<comment type="caution">
    <text evidence="2">The sequence shown here is derived from an EMBL/GenBank/DDBJ whole genome shotgun (WGS) entry which is preliminary data.</text>
</comment>
<dbReference type="Gene3D" id="2.30.110.10">
    <property type="entry name" value="Electron Transport, Fmn-binding Protein, Chain A"/>
    <property type="match status" value="1"/>
</dbReference>
<dbReference type="Pfam" id="PF12900">
    <property type="entry name" value="Pyridox_ox_2"/>
    <property type="match status" value="1"/>
</dbReference>
<dbReference type="PANTHER" id="PTHR34071:SF2">
    <property type="entry name" value="FLAVIN-NUCLEOTIDE-BINDING PROTEIN"/>
    <property type="match status" value="1"/>
</dbReference>
<dbReference type="InterPro" id="IPR024747">
    <property type="entry name" value="Pyridox_Oxase-rel"/>
</dbReference>
<dbReference type="EMBL" id="JBHTBH010000005">
    <property type="protein sequence ID" value="MFC7328598.1"/>
    <property type="molecule type" value="Genomic_DNA"/>
</dbReference>
<dbReference type="PANTHER" id="PTHR34071">
    <property type="entry name" value="5-NITROIMIDAZOLE ANTIBIOTICS RESISTANCE PROTEIN, NIMA-FAMILY-RELATED PROTEIN-RELATED"/>
    <property type="match status" value="1"/>
</dbReference>
<dbReference type="EC" id="1.-.-.-" evidence="2"/>
<dbReference type="RefSeq" id="WP_379871246.1">
    <property type="nucleotide sequence ID" value="NZ_JBHTBH010000005.1"/>
</dbReference>
<reference evidence="3" key="1">
    <citation type="journal article" date="2019" name="Int. J. Syst. Evol. Microbiol.">
        <title>The Global Catalogue of Microorganisms (GCM) 10K type strain sequencing project: providing services to taxonomists for standard genome sequencing and annotation.</title>
        <authorList>
            <consortium name="The Broad Institute Genomics Platform"/>
            <consortium name="The Broad Institute Genome Sequencing Center for Infectious Disease"/>
            <person name="Wu L."/>
            <person name="Ma J."/>
        </authorList>
    </citation>
    <scope>NUCLEOTIDE SEQUENCE [LARGE SCALE GENOMIC DNA]</scope>
    <source>
        <strain evidence="3">CGMCC 4.7382</strain>
    </source>
</reference>
<dbReference type="GO" id="GO:0016491">
    <property type="term" value="F:oxidoreductase activity"/>
    <property type="evidence" value="ECO:0007669"/>
    <property type="project" value="UniProtKB-KW"/>
</dbReference>
<keyword evidence="2" id="KW-0560">Oxidoreductase</keyword>
<gene>
    <name evidence="2" type="ORF">ACFQRF_12680</name>
</gene>
<dbReference type="InterPro" id="IPR012349">
    <property type="entry name" value="Split_barrel_FMN-bd"/>
</dbReference>
<dbReference type="SUPFAM" id="SSF50475">
    <property type="entry name" value="FMN-binding split barrel"/>
    <property type="match status" value="1"/>
</dbReference>
<name>A0ABW2KGU3_9ACTN</name>
<sequence>MDAAAQPTPDYPRTTRTTPTRRADRARYDSATVHAILDAEFVCHLGFVADGAPVVLPTLYARVDRRLYLHGSTGSRPMRTIDGERVCVTVTIPDGIVLARAAMHHSVNYRSVVAHGIAHRVTDPAERAVALDALVDQVAPGRSADCRPANAKEHAMTAVLRLDLDEVSAKVRTGAVADEPEDLELPHWAGVIPVRRTLGAPVPDGALAAGTPLPGYLSHRA</sequence>
<keyword evidence="3" id="KW-1185">Reference proteome</keyword>
<protein>
    <submittedName>
        <fullName evidence="2">Pyridoxamine 5'-phosphate oxidase family protein</fullName>
        <ecNumber evidence="2">1.-.-.-</ecNumber>
    </submittedName>
</protein>
<dbReference type="Proteomes" id="UP001596540">
    <property type="component" value="Unassembled WGS sequence"/>
</dbReference>
<organism evidence="2 3">
    <name type="scientific">Marinactinospora rubrisoli</name>
    <dbReference type="NCBI Taxonomy" id="2715399"/>
    <lineage>
        <taxon>Bacteria</taxon>
        <taxon>Bacillati</taxon>
        <taxon>Actinomycetota</taxon>
        <taxon>Actinomycetes</taxon>
        <taxon>Streptosporangiales</taxon>
        <taxon>Nocardiopsidaceae</taxon>
        <taxon>Marinactinospora</taxon>
    </lineage>
</organism>
<evidence type="ECO:0000256" key="1">
    <source>
        <dbReference type="SAM" id="MobiDB-lite"/>
    </source>
</evidence>
<evidence type="ECO:0000313" key="3">
    <source>
        <dbReference type="Proteomes" id="UP001596540"/>
    </source>
</evidence>
<feature type="region of interest" description="Disordered" evidence="1">
    <location>
        <begin position="1"/>
        <end position="26"/>
    </location>
</feature>
<accession>A0ABW2KGU3</accession>
<proteinExistence type="predicted"/>
<feature type="compositionally biased region" description="Low complexity" evidence="1">
    <location>
        <begin position="7"/>
        <end position="20"/>
    </location>
</feature>